<dbReference type="InterPro" id="IPR002125">
    <property type="entry name" value="CMP_dCMP_dom"/>
</dbReference>
<reference evidence="5 6" key="1">
    <citation type="submission" date="2015-10" db="EMBL/GenBank/DDBJ databases">
        <title>Draft genomes sequences of Candida glabrata isolates 1A, 1B, 2A, 2B, 3A and 3B.</title>
        <authorList>
            <person name="Haavelsrud O.E."/>
            <person name="Gaustad P."/>
        </authorList>
    </citation>
    <scope>NUCLEOTIDE SEQUENCE [LARGE SCALE GENOMIC DNA]</scope>
    <source>
        <strain evidence="5">910700640</strain>
    </source>
</reference>
<dbReference type="InterPro" id="IPR016192">
    <property type="entry name" value="APOBEC/CMP_deaminase_Zn-bd"/>
</dbReference>
<keyword evidence="2" id="KW-0378">Hydrolase</keyword>
<dbReference type="Proteomes" id="UP000054886">
    <property type="component" value="Unassembled WGS sequence"/>
</dbReference>
<dbReference type="GO" id="GO:0005634">
    <property type="term" value="C:nucleus"/>
    <property type="evidence" value="ECO:0007669"/>
    <property type="project" value="TreeGrafter"/>
</dbReference>
<dbReference type="VEuPathDB" id="FungiDB:GVI51_J00935"/>
<evidence type="ECO:0000313" key="5">
    <source>
        <dbReference type="EMBL" id="KTA97550.1"/>
    </source>
</evidence>
<dbReference type="GO" id="GO:0005737">
    <property type="term" value="C:cytoplasm"/>
    <property type="evidence" value="ECO:0007669"/>
    <property type="project" value="TreeGrafter"/>
</dbReference>
<evidence type="ECO:0000256" key="1">
    <source>
        <dbReference type="ARBA" id="ARBA00022723"/>
    </source>
</evidence>
<name>A0A0W0CR59_CANGB</name>
<dbReference type="EMBL" id="LLZZ01000159">
    <property type="protein sequence ID" value="KTA97550.1"/>
    <property type="molecule type" value="Genomic_DNA"/>
</dbReference>
<keyword evidence="3" id="KW-0862">Zinc</keyword>
<dbReference type="VEuPathDB" id="FungiDB:B1J91_J01023g"/>
<dbReference type="InterPro" id="IPR016193">
    <property type="entry name" value="Cytidine_deaminase-like"/>
</dbReference>
<evidence type="ECO:0000256" key="3">
    <source>
        <dbReference type="ARBA" id="ARBA00022833"/>
    </source>
</evidence>
<dbReference type="Pfam" id="PF00383">
    <property type="entry name" value="dCMP_cyt_deam_1"/>
    <property type="match status" value="1"/>
</dbReference>
<dbReference type="Gene3D" id="3.40.140.10">
    <property type="entry name" value="Cytidine Deaminase, domain 2"/>
    <property type="match status" value="1"/>
</dbReference>
<protein>
    <submittedName>
        <fullName evidence="5">tRNA-specific adenosine deaminase subunit TAD2</fullName>
    </submittedName>
</protein>
<dbReference type="GO" id="GO:0052718">
    <property type="term" value="C:tRNA-specific adenosine-34 deaminase complex"/>
    <property type="evidence" value="ECO:0007669"/>
    <property type="project" value="EnsemblFungi"/>
</dbReference>
<dbReference type="CDD" id="cd01285">
    <property type="entry name" value="nucleoside_deaminase"/>
    <property type="match status" value="1"/>
</dbReference>
<dbReference type="GO" id="GO:0002100">
    <property type="term" value="P:tRNA wobble adenosine to inosine editing"/>
    <property type="evidence" value="ECO:0007669"/>
    <property type="project" value="EnsemblFungi"/>
</dbReference>
<sequence length="259" mass="29452">MDKYLEHIDSALKLARYALDHGETPVACVFVHEKSDSVVAYGLNDTNDSLSGTAHAEFVAMRMLRDAVQAQGYASVQLKQLFKEIVCYVTVEPCIMCASALKQMGIHKIVFGCGNDRFGGNGTVLSIHSDKSTTVAGSTEYDRTILVPGIRRREAIMLLRYFYVRENDRAPKPRTKAERNLDKNTFPPMQWCNYLTRDDFTTIFGEPLISKYDNNEDLAGETINWDMIDNSHDSIINELQRESQNFELFLQNKKHKHST</sequence>
<dbReference type="VEuPathDB" id="FungiDB:CAGL0J01023g"/>
<feature type="domain" description="CMP/dCMP-type deaminase" evidence="4">
    <location>
        <begin position="2"/>
        <end position="125"/>
    </location>
</feature>
<keyword evidence="1" id="KW-0479">Metal-binding</keyword>
<dbReference type="GO" id="GO:0052717">
    <property type="term" value="F:tRNA-specific adenosine-34 deaminase activity"/>
    <property type="evidence" value="ECO:0007669"/>
    <property type="project" value="TreeGrafter"/>
</dbReference>
<comment type="caution">
    <text evidence="5">The sequence shown here is derived from an EMBL/GenBank/DDBJ whole genome shotgun (WGS) entry which is preliminary data.</text>
</comment>
<evidence type="ECO:0000313" key="6">
    <source>
        <dbReference type="Proteomes" id="UP000054886"/>
    </source>
</evidence>
<accession>A0A0W0CR59</accession>
<organism evidence="5 6">
    <name type="scientific">Candida glabrata</name>
    <name type="common">Yeast</name>
    <name type="synonym">Torulopsis glabrata</name>
    <dbReference type="NCBI Taxonomy" id="5478"/>
    <lineage>
        <taxon>Eukaryota</taxon>
        <taxon>Fungi</taxon>
        <taxon>Dikarya</taxon>
        <taxon>Ascomycota</taxon>
        <taxon>Saccharomycotina</taxon>
        <taxon>Saccharomycetes</taxon>
        <taxon>Saccharomycetales</taxon>
        <taxon>Saccharomycetaceae</taxon>
        <taxon>Nakaseomyces</taxon>
    </lineage>
</organism>
<evidence type="ECO:0000259" key="4">
    <source>
        <dbReference type="PROSITE" id="PS51747"/>
    </source>
</evidence>
<dbReference type="SUPFAM" id="SSF53927">
    <property type="entry name" value="Cytidine deaminase-like"/>
    <property type="match status" value="1"/>
</dbReference>
<dbReference type="AlphaFoldDB" id="A0A0W0CR59"/>
<dbReference type="VEuPathDB" id="FungiDB:GWK60_J00935"/>
<dbReference type="PANTHER" id="PTHR11079:SF149">
    <property type="entry name" value="TRNA-SPECIFIC ADENOSINE DEAMINASE 2"/>
    <property type="match status" value="1"/>
</dbReference>
<proteinExistence type="predicted"/>
<dbReference type="PROSITE" id="PS00903">
    <property type="entry name" value="CYT_DCMP_DEAMINASES_1"/>
    <property type="match status" value="1"/>
</dbReference>
<dbReference type="PANTHER" id="PTHR11079">
    <property type="entry name" value="CYTOSINE DEAMINASE FAMILY MEMBER"/>
    <property type="match status" value="1"/>
</dbReference>
<dbReference type="PROSITE" id="PS51747">
    <property type="entry name" value="CYT_DCMP_DEAMINASES_2"/>
    <property type="match status" value="1"/>
</dbReference>
<evidence type="ECO:0000256" key="2">
    <source>
        <dbReference type="ARBA" id="ARBA00022801"/>
    </source>
</evidence>
<gene>
    <name evidence="5" type="ORF">AO440_002836</name>
</gene>
<dbReference type="GO" id="GO:0008270">
    <property type="term" value="F:zinc ion binding"/>
    <property type="evidence" value="ECO:0007669"/>
    <property type="project" value="InterPro"/>
</dbReference>